<dbReference type="EMBL" id="CP026520">
    <property type="protein sequence ID" value="QAV18469.1"/>
    <property type="molecule type" value="Genomic_DNA"/>
</dbReference>
<feature type="domain" description="MurNAc-LAA" evidence="2">
    <location>
        <begin position="69"/>
        <end position="182"/>
    </location>
</feature>
<dbReference type="RefSeq" id="WP_084706555.1">
    <property type="nucleotide sequence ID" value="NZ_CP026520.1"/>
</dbReference>
<dbReference type="SUPFAM" id="SSF53187">
    <property type="entry name" value="Zn-dependent exopeptidases"/>
    <property type="match status" value="1"/>
</dbReference>
<proteinExistence type="predicted"/>
<dbReference type="Pfam" id="PF01520">
    <property type="entry name" value="Amidase_3"/>
    <property type="match status" value="1"/>
</dbReference>
<keyword evidence="6" id="KW-1185">Reference proteome</keyword>
<sequence length="256" mass="27337">MKKPVIVLDPGHGMNDPGAIGSGLMEKELTLKIASRIANKLRGMADVRMTRTDDTAFDTDKSSDLKARCAFANRLQADYFVSVHINAGGGTGFESYVYSGTAAGSRTEALRSVIHAKVSAAFAKYGLEDRGRKSGDLAVLRQTAMPAVLLEYGFIDRAADASLLKNEAFLDQLAASTAEGLAEAFALGPVSVSPDKSQPQAQPDFSKGVEAAIAKLHEHGVIDSPAYWNNVMTNGQTPDAEYTAVLIRRMADKLRG</sequence>
<dbReference type="AlphaFoldDB" id="A0A410WVL0"/>
<dbReference type="KEGG" id="pchi:PC41400_12615"/>
<dbReference type="EMBL" id="JAMDMJ010000001">
    <property type="protein sequence ID" value="MCY9594273.1"/>
    <property type="molecule type" value="Genomic_DNA"/>
</dbReference>
<evidence type="ECO:0000313" key="3">
    <source>
        <dbReference type="EMBL" id="MCY9594273.1"/>
    </source>
</evidence>
<protein>
    <submittedName>
        <fullName evidence="4">N-acetylmuramoyl-L-alanine amidase</fullName>
    </submittedName>
</protein>
<dbReference type="CDD" id="cd02696">
    <property type="entry name" value="MurNAc-LAA"/>
    <property type="match status" value="1"/>
</dbReference>
<dbReference type="GO" id="GO:0009253">
    <property type="term" value="P:peptidoglycan catabolic process"/>
    <property type="evidence" value="ECO:0007669"/>
    <property type="project" value="InterPro"/>
</dbReference>
<dbReference type="PANTHER" id="PTHR30404">
    <property type="entry name" value="N-ACETYLMURAMOYL-L-ALANINE AMIDASE"/>
    <property type="match status" value="1"/>
</dbReference>
<reference evidence="3 6" key="2">
    <citation type="submission" date="2022-05" db="EMBL/GenBank/DDBJ databases">
        <title>Genome Sequencing of Bee-Associated Microbes.</title>
        <authorList>
            <person name="Dunlap C."/>
        </authorList>
    </citation>
    <scope>NUCLEOTIDE SEQUENCE [LARGE SCALE GENOMIC DNA]</scope>
    <source>
        <strain evidence="3 6">NRRL B-23120</strain>
    </source>
</reference>
<dbReference type="InterPro" id="IPR002508">
    <property type="entry name" value="MurNAc-LAA_cat"/>
</dbReference>
<gene>
    <name evidence="3" type="ORF">M5X16_00570</name>
    <name evidence="4" type="ORF">PC41400_12615</name>
</gene>
<name>A0A410WVL0_9BACL</name>
<dbReference type="Proteomes" id="UP000288943">
    <property type="component" value="Chromosome"/>
</dbReference>
<evidence type="ECO:0000313" key="5">
    <source>
        <dbReference type="Proteomes" id="UP000288943"/>
    </source>
</evidence>
<reference evidence="4 5" key="1">
    <citation type="submission" date="2018-01" db="EMBL/GenBank/DDBJ databases">
        <title>The whole genome sequencing and assembly of Paenibacillus chitinolyticus KCCM 41400 strain.</title>
        <authorList>
            <person name="Kim J.-Y."/>
            <person name="Park M.-K."/>
            <person name="Lee Y.-J."/>
            <person name="Yi H."/>
            <person name="Bahn Y.-S."/>
            <person name="Kim J.F."/>
            <person name="Lee D.-W."/>
        </authorList>
    </citation>
    <scope>NUCLEOTIDE SEQUENCE [LARGE SCALE GENOMIC DNA]</scope>
    <source>
        <strain evidence="4 5">KCCM 41400</strain>
    </source>
</reference>
<dbReference type="InterPro" id="IPR050695">
    <property type="entry name" value="N-acetylmuramoyl_amidase_3"/>
</dbReference>
<evidence type="ECO:0000313" key="6">
    <source>
        <dbReference type="Proteomes" id="UP001527202"/>
    </source>
</evidence>
<dbReference type="PANTHER" id="PTHR30404:SF0">
    <property type="entry name" value="N-ACETYLMURAMOYL-L-ALANINE AMIDASE AMIC"/>
    <property type="match status" value="1"/>
</dbReference>
<dbReference type="GO" id="GO:0008745">
    <property type="term" value="F:N-acetylmuramoyl-L-alanine amidase activity"/>
    <property type="evidence" value="ECO:0007669"/>
    <property type="project" value="InterPro"/>
</dbReference>
<evidence type="ECO:0000256" key="1">
    <source>
        <dbReference type="ARBA" id="ARBA00022801"/>
    </source>
</evidence>
<dbReference type="Gene3D" id="3.40.630.40">
    <property type="entry name" value="Zn-dependent exopeptidases"/>
    <property type="match status" value="1"/>
</dbReference>
<dbReference type="Proteomes" id="UP001527202">
    <property type="component" value="Unassembled WGS sequence"/>
</dbReference>
<dbReference type="OrthoDB" id="9763643at2"/>
<accession>A0A410WVL0</accession>
<keyword evidence="1" id="KW-0378">Hydrolase</keyword>
<evidence type="ECO:0000313" key="4">
    <source>
        <dbReference type="EMBL" id="QAV18469.1"/>
    </source>
</evidence>
<dbReference type="GeneID" id="95375654"/>
<dbReference type="GO" id="GO:0030288">
    <property type="term" value="C:outer membrane-bounded periplasmic space"/>
    <property type="evidence" value="ECO:0007669"/>
    <property type="project" value="TreeGrafter"/>
</dbReference>
<dbReference type="SMART" id="SM00646">
    <property type="entry name" value="Ami_3"/>
    <property type="match status" value="1"/>
</dbReference>
<evidence type="ECO:0000259" key="2">
    <source>
        <dbReference type="SMART" id="SM00646"/>
    </source>
</evidence>
<organism evidence="4 5">
    <name type="scientific">Paenibacillus chitinolyticus</name>
    <dbReference type="NCBI Taxonomy" id="79263"/>
    <lineage>
        <taxon>Bacteria</taxon>
        <taxon>Bacillati</taxon>
        <taxon>Bacillota</taxon>
        <taxon>Bacilli</taxon>
        <taxon>Bacillales</taxon>
        <taxon>Paenibacillaceae</taxon>
        <taxon>Paenibacillus</taxon>
    </lineage>
</organism>